<dbReference type="RefSeq" id="XP_660849.1">
    <property type="nucleotide sequence ID" value="XM_655757.1"/>
</dbReference>
<accession>C8VI60</accession>
<dbReference type="Proteomes" id="UP000000560">
    <property type="component" value="Chromosome VI"/>
</dbReference>
<evidence type="ECO:0000313" key="1">
    <source>
        <dbReference type="EMBL" id="CBF83108.1"/>
    </source>
</evidence>
<dbReference type="EMBL" id="BN001306">
    <property type="protein sequence ID" value="CBF83108.1"/>
    <property type="molecule type" value="Genomic_DNA"/>
</dbReference>
<dbReference type="GeneID" id="2873834"/>
<proteinExistence type="predicted"/>
<dbReference type="AlphaFoldDB" id="Q5B885"/>
<dbReference type="KEGG" id="ani:ANIA_03245"/>
<gene>
    <name evidence="1" type="ORF">ANIA_03245</name>
</gene>
<dbReference type="OMA" id="ACQVWND"/>
<name>Q5B885_EMENI</name>
<dbReference type="InParanoid" id="Q5B885"/>
<sequence length="119" mass="12893">MYANTVNAPDLKPSSLKFINKESKGSAGIRDEEDVFVHKRAPDEIVVFPGFAEIRSITIVHTRYGSKGIISELTVGVQDHQLGQEACQVWNDVDRGSSGCLSAARLLANSDWENSSAGS</sequence>
<keyword evidence="2" id="KW-1185">Reference proteome</keyword>
<organism evidence="1 2">
    <name type="scientific">Emericella nidulans (strain FGSC A4 / ATCC 38163 / CBS 112.46 / NRRL 194 / M139)</name>
    <name type="common">Aspergillus nidulans</name>
    <dbReference type="NCBI Taxonomy" id="227321"/>
    <lineage>
        <taxon>Eukaryota</taxon>
        <taxon>Fungi</taxon>
        <taxon>Dikarya</taxon>
        <taxon>Ascomycota</taxon>
        <taxon>Pezizomycotina</taxon>
        <taxon>Eurotiomycetes</taxon>
        <taxon>Eurotiomycetidae</taxon>
        <taxon>Eurotiales</taxon>
        <taxon>Aspergillaceae</taxon>
        <taxon>Aspergillus</taxon>
        <taxon>Aspergillus subgen. Nidulantes</taxon>
    </lineage>
</organism>
<accession>Q5B885</accession>
<evidence type="ECO:0000313" key="2">
    <source>
        <dbReference type="Proteomes" id="UP000000560"/>
    </source>
</evidence>
<reference evidence="2" key="1">
    <citation type="journal article" date="2005" name="Nature">
        <title>Sequencing of Aspergillus nidulans and comparative analysis with A. fumigatus and A. oryzae.</title>
        <authorList>
            <person name="Galagan J.E."/>
            <person name="Calvo S.E."/>
            <person name="Cuomo C."/>
            <person name="Ma L.J."/>
            <person name="Wortman J.R."/>
            <person name="Batzoglou S."/>
            <person name="Lee S.I."/>
            <person name="Basturkmen M."/>
            <person name="Spevak C.C."/>
            <person name="Clutterbuck J."/>
            <person name="Kapitonov V."/>
            <person name="Jurka J."/>
            <person name="Scazzocchio C."/>
            <person name="Farman M."/>
            <person name="Butler J."/>
            <person name="Purcell S."/>
            <person name="Harris S."/>
            <person name="Braus G.H."/>
            <person name="Draht O."/>
            <person name="Busch S."/>
            <person name="D'Enfert C."/>
            <person name="Bouchier C."/>
            <person name="Goldman G.H."/>
            <person name="Bell-Pedersen D."/>
            <person name="Griffiths-Jones S."/>
            <person name="Doonan J.H."/>
            <person name="Yu J."/>
            <person name="Vienken K."/>
            <person name="Pain A."/>
            <person name="Freitag M."/>
            <person name="Selker E.U."/>
            <person name="Archer D.B."/>
            <person name="Penalva M.A."/>
            <person name="Oakley B.R."/>
            <person name="Momany M."/>
            <person name="Tanaka T."/>
            <person name="Kumagai T."/>
            <person name="Asai K."/>
            <person name="Machida M."/>
            <person name="Nierman W.C."/>
            <person name="Denning D.W."/>
            <person name="Caddick M."/>
            <person name="Hynes M."/>
            <person name="Paoletti M."/>
            <person name="Fischer R."/>
            <person name="Miller B."/>
            <person name="Dyer P."/>
            <person name="Sachs M.S."/>
            <person name="Osmani S.A."/>
            <person name="Birren B.W."/>
        </authorList>
    </citation>
    <scope>NUCLEOTIDE SEQUENCE [LARGE SCALE GENOMIC DNA]</scope>
    <source>
        <strain evidence="2">FGSC A4 / ATCC 38163 / CBS 112.46 / NRRL 194 / M139</strain>
    </source>
</reference>
<protein>
    <submittedName>
        <fullName evidence="1">Uncharacterized protein</fullName>
    </submittedName>
</protein>
<reference evidence="2" key="2">
    <citation type="journal article" date="2009" name="Fungal Genet. Biol.">
        <title>The 2008 update of the Aspergillus nidulans genome annotation: a community effort.</title>
        <authorList>
            <person name="Wortman J.R."/>
            <person name="Gilsenan J.M."/>
            <person name="Joardar V."/>
            <person name="Deegan J."/>
            <person name="Clutterbuck J."/>
            <person name="Andersen M.R."/>
            <person name="Archer D."/>
            <person name="Bencina M."/>
            <person name="Braus G."/>
            <person name="Coutinho P."/>
            <person name="von Dohren H."/>
            <person name="Doonan J."/>
            <person name="Driessen A.J."/>
            <person name="Durek P."/>
            <person name="Espeso E."/>
            <person name="Fekete E."/>
            <person name="Flipphi M."/>
            <person name="Estrada C.G."/>
            <person name="Geysens S."/>
            <person name="Goldman G."/>
            <person name="de Groot P.W."/>
            <person name="Hansen K."/>
            <person name="Harris S.D."/>
            <person name="Heinekamp T."/>
            <person name="Helmstaedt K."/>
            <person name="Henrissat B."/>
            <person name="Hofmann G."/>
            <person name="Homan T."/>
            <person name="Horio T."/>
            <person name="Horiuchi H."/>
            <person name="James S."/>
            <person name="Jones M."/>
            <person name="Karaffa L."/>
            <person name="Karanyi Z."/>
            <person name="Kato M."/>
            <person name="Keller N."/>
            <person name="Kelly D.E."/>
            <person name="Kiel J.A."/>
            <person name="Kim J.M."/>
            <person name="van der Klei I.J."/>
            <person name="Klis F.M."/>
            <person name="Kovalchuk A."/>
            <person name="Krasevec N."/>
            <person name="Kubicek C.P."/>
            <person name="Liu B."/>
            <person name="Maccabe A."/>
            <person name="Meyer V."/>
            <person name="Mirabito P."/>
            <person name="Miskei M."/>
            <person name="Mos M."/>
            <person name="Mullins J."/>
            <person name="Nelson D.R."/>
            <person name="Nielsen J."/>
            <person name="Oakley B.R."/>
            <person name="Osmani S.A."/>
            <person name="Pakula T."/>
            <person name="Paszewski A."/>
            <person name="Paulsen I."/>
            <person name="Pilsyk S."/>
            <person name="Pocsi I."/>
            <person name="Punt P.J."/>
            <person name="Ram A.F."/>
            <person name="Ren Q."/>
            <person name="Robellet X."/>
            <person name="Robson G."/>
            <person name="Seiboth B."/>
            <person name="van Solingen P."/>
            <person name="Specht T."/>
            <person name="Sun J."/>
            <person name="Taheri-Talesh N."/>
            <person name="Takeshita N."/>
            <person name="Ussery D."/>
            <person name="vanKuyk P.A."/>
            <person name="Visser H."/>
            <person name="van de Vondervoort P.J."/>
            <person name="de Vries R.P."/>
            <person name="Walton J."/>
            <person name="Xiang X."/>
            <person name="Xiong Y."/>
            <person name="Zeng A.P."/>
            <person name="Brandt B.W."/>
            <person name="Cornell M.J."/>
            <person name="van den Hondel C.A."/>
            <person name="Visser J."/>
            <person name="Oliver S.G."/>
            <person name="Turner G."/>
        </authorList>
    </citation>
    <scope>GENOME REANNOTATION</scope>
    <source>
        <strain evidence="2">FGSC A4 / ATCC 38163 / CBS 112.46 / NRRL 194 / M139</strain>
    </source>
</reference>
<dbReference type="HOGENOM" id="CLU_2061454_0_0_1"/>